<dbReference type="Pfam" id="PF26366">
    <property type="entry name" value="DUF8094"/>
    <property type="match status" value="1"/>
</dbReference>
<sequence length="355" mass="37474">MDVREHGRRGVLALALALITVTAATAACSGSGDAPPERSPSPGGVTPATSPASVPTPPPVTLAEAEKALAGVVGADGVLGAAVPHLDADRRLLQEQTRDGQEALTAAAFNGSAEALPHYTWGTPRLLVPRNQRGPLWFAAVVDREEPSGRVRTAVLTLVRHDGEDWRVSSTSLLDEGVRPPELATDAEGYATALDEEDASLAISPRLMAPLHATSAEEGERGFAAGLIEEGPHTTGFADEITRRREDEKADDCLGYDSIFAASDYPVHALRTADGGALVLYSLIRTTTRTIRITPCGSDIPVPPEARKLAKERFILKELRMVETQLYVSTVPPKGSGRPAKVIGYLGGLTKVTTG</sequence>
<dbReference type="PROSITE" id="PS51257">
    <property type="entry name" value="PROKAR_LIPOPROTEIN"/>
    <property type="match status" value="1"/>
</dbReference>
<dbReference type="Proteomes" id="UP001589610">
    <property type="component" value="Unassembled WGS sequence"/>
</dbReference>
<reference evidence="4 5" key="1">
    <citation type="submission" date="2024-09" db="EMBL/GenBank/DDBJ databases">
        <authorList>
            <person name="Sun Q."/>
            <person name="Mori K."/>
        </authorList>
    </citation>
    <scope>NUCLEOTIDE SEQUENCE [LARGE SCALE GENOMIC DNA]</scope>
    <source>
        <strain evidence="4 5">JCM 3028</strain>
    </source>
</reference>
<dbReference type="EMBL" id="JBHMBS010000003">
    <property type="protein sequence ID" value="MFB9675364.1"/>
    <property type="molecule type" value="Genomic_DNA"/>
</dbReference>
<comment type="caution">
    <text evidence="4">The sequence shown here is derived from an EMBL/GenBank/DDBJ whole genome shotgun (WGS) entry which is preliminary data.</text>
</comment>
<accession>A0ABV5T8F7</accession>
<feature type="region of interest" description="Disordered" evidence="1">
    <location>
        <begin position="27"/>
        <end position="59"/>
    </location>
</feature>
<keyword evidence="5" id="KW-1185">Reference proteome</keyword>
<evidence type="ECO:0000256" key="2">
    <source>
        <dbReference type="SAM" id="SignalP"/>
    </source>
</evidence>
<evidence type="ECO:0000256" key="1">
    <source>
        <dbReference type="SAM" id="MobiDB-lite"/>
    </source>
</evidence>
<feature type="signal peptide" evidence="2">
    <location>
        <begin position="1"/>
        <end position="26"/>
    </location>
</feature>
<keyword evidence="2" id="KW-0732">Signal</keyword>
<protein>
    <recommendedName>
        <fullName evidence="3">DUF8094 domain-containing protein</fullName>
    </recommendedName>
</protein>
<name>A0ABV5T8F7_9ACTN</name>
<dbReference type="InterPro" id="IPR058407">
    <property type="entry name" value="DUF8094"/>
</dbReference>
<evidence type="ECO:0000259" key="3">
    <source>
        <dbReference type="Pfam" id="PF26366"/>
    </source>
</evidence>
<organism evidence="4 5">
    <name type="scientific">Streptosporangium vulgare</name>
    <dbReference type="NCBI Taxonomy" id="46190"/>
    <lineage>
        <taxon>Bacteria</taxon>
        <taxon>Bacillati</taxon>
        <taxon>Actinomycetota</taxon>
        <taxon>Actinomycetes</taxon>
        <taxon>Streptosporangiales</taxon>
        <taxon>Streptosporangiaceae</taxon>
        <taxon>Streptosporangium</taxon>
    </lineage>
</organism>
<proteinExistence type="predicted"/>
<feature type="chain" id="PRO_5047498845" description="DUF8094 domain-containing protein" evidence="2">
    <location>
        <begin position="27"/>
        <end position="355"/>
    </location>
</feature>
<dbReference type="RefSeq" id="WP_386155282.1">
    <property type="nucleotide sequence ID" value="NZ_JBHMBS010000003.1"/>
</dbReference>
<evidence type="ECO:0000313" key="4">
    <source>
        <dbReference type="EMBL" id="MFB9675364.1"/>
    </source>
</evidence>
<feature type="domain" description="DUF8094" evidence="3">
    <location>
        <begin position="60"/>
        <end position="352"/>
    </location>
</feature>
<gene>
    <name evidence="4" type="ORF">ACFFRH_07685</name>
</gene>
<evidence type="ECO:0000313" key="5">
    <source>
        <dbReference type="Proteomes" id="UP001589610"/>
    </source>
</evidence>